<dbReference type="Proteomes" id="UP001164676">
    <property type="component" value="Chromosome"/>
</dbReference>
<dbReference type="InterPro" id="IPR006439">
    <property type="entry name" value="HAD-SF_hydro_IA"/>
</dbReference>
<dbReference type="SFLD" id="SFLDG01129">
    <property type="entry name" value="C1.5:_HAD__Beta-PGM__Phosphata"/>
    <property type="match status" value="1"/>
</dbReference>
<dbReference type="PANTHER" id="PTHR43434:SF24">
    <property type="entry name" value="HYDROLASE-RELATED"/>
    <property type="match status" value="1"/>
</dbReference>
<keyword evidence="1" id="KW-0378">Hydrolase</keyword>
<sequence>MSESGQVIAQDVTAMSEGEQSLSVHPLLRPYSLLMFDWDGTVMDSIGRIVSSLEAAAALTGHLPTLAPEQLKQMIGLSLEKGYSLLYPDADPKWYPHWIAHYRQQFVHDNPTPCQLYPGVKATLRALRSNGFKLAVATGKSRAGLDRALAETGTADLFDVTRCADETASKPDPMMIEEILTQTGVGAAQALMVGDTHHDMQLAANAMVDRLGVTWGVHDQNTLQAYAPIAVVDSLNRLIL</sequence>
<dbReference type="PANTHER" id="PTHR43434">
    <property type="entry name" value="PHOSPHOGLYCOLATE PHOSPHATASE"/>
    <property type="match status" value="1"/>
</dbReference>
<proteinExistence type="predicted"/>
<dbReference type="InterPro" id="IPR023214">
    <property type="entry name" value="HAD_sf"/>
</dbReference>
<dbReference type="NCBIfam" id="TIGR01549">
    <property type="entry name" value="HAD-SF-IA-v1"/>
    <property type="match status" value="1"/>
</dbReference>
<dbReference type="SUPFAM" id="SSF56784">
    <property type="entry name" value="HAD-like"/>
    <property type="match status" value="1"/>
</dbReference>
<name>A0ABY7LCK9_9GAMM</name>
<dbReference type="EMBL" id="CP114584">
    <property type="protein sequence ID" value="WBA13906.1"/>
    <property type="molecule type" value="Genomic_DNA"/>
</dbReference>
<dbReference type="SFLD" id="SFLDS00003">
    <property type="entry name" value="Haloacid_Dehalogenase"/>
    <property type="match status" value="1"/>
</dbReference>
<dbReference type="GO" id="GO:0016787">
    <property type="term" value="F:hydrolase activity"/>
    <property type="evidence" value="ECO:0007669"/>
    <property type="project" value="UniProtKB-KW"/>
</dbReference>
<accession>A0ABY7LCK9</accession>
<dbReference type="Pfam" id="PF13419">
    <property type="entry name" value="HAD_2"/>
    <property type="match status" value="1"/>
</dbReference>
<dbReference type="InterPro" id="IPR041492">
    <property type="entry name" value="HAD_2"/>
</dbReference>
<dbReference type="RefSeq" id="WP_269597267.1">
    <property type="nucleotide sequence ID" value="NZ_CP114584.1"/>
</dbReference>
<gene>
    <name evidence="1" type="ORF">N7E60_09200</name>
</gene>
<evidence type="ECO:0000313" key="1">
    <source>
        <dbReference type="EMBL" id="WBA13906.1"/>
    </source>
</evidence>
<dbReference type="Gene3D" id="1.10.150.240">
    <property type="entry name" value="Putative phosphatase, domain 2"/>
    <property type="match status" value="1"/>
</dbReference>
<dbReference type="InterPro" id="IPR023198">
    <property type="entry name" value="PGP-like_dom2"/>
</dbReference>
<evidence type="ECO:0000313" key="2">
    <source>
        <dbReference type="Proteomes" id="UP001164676"/>
    </source>
</evidence>
<keyword evidence="2" id="KW-1185">Reference proteome</keyword>
<reference evidence="1" key="1">
    <citation type="submission" date="2022-09" db="EMBL/GenBank/DDBJ databases">
        <authorList>
            <person name="Li Z.-J."/>
        </authorList>
    </citation>
    <scope>NUCLEOTIDE SEQUENCE</scope>
    <source>
        <strain evidence="1">TGB10</strain>
    </source>
</reference>
<organism evidence="1 2">
    <name type="scientific">Salinivibrio proteolyticus</name>
    <dbReference type="NCBI Taxonomy" id="334715"/>
    <lineage>
        <taxon>Bacteria</taxon>
        <taxon>Pseudomonadati</taxon>
        <taxon>Pseudomonadota</taxon>
        <taxon>Gammaproteobacteria</taxon>
        <taxon>Vibrionales</taxon>
        <taxon>Vibrionaceae</taxon>
        <taxon>Salinivibrio</taxon>
    </lineage>
</organism>
<protein>
    <submittedName>
        <fullName evidence="1">HAD-IA family hydrolase</fullName>
    </submittedName>
</protein>
<dbReference type="InterPro" id="IPR050155">
    <property type="entry name" value="HAD-like_hydrolase_sf"/>
</dbReference>
<dbReference type="InterPro" id="IPR036412">
    <property type="entry name" value="HAD-like_sf"/>
</dbReference>
<dbReference type="Gene3D" id="3.40.50.1000">
    <property type="entry name" value="HAD superfamily/HAD-like"/>
    <property type="match status" value="1"/>
</dbReference>